<dbReference type="InterPro" id="IPR051020">
    <property type="entry name" value="ALDH-related_metabolic_enz"/>
</dbReference>
<dbReference type="GO" id="GO:0008911">
    <property type="term" value="F:lactaldehyde dehydrogenase (NAD+) activity"/>
    <property type="evidence" value="ECO:0007669"/>
    <property type="project" value="TreeGrafter"/>
</dbReference>
<accession>A0A841PNA4</accession>
<dbReference type="EMBL" id="JACHHJ010000001">
    <property type="protein sequence ID" value="MBB6448686.1"/>
    <property type="molecule type" value="Genomic_DNA"/>
</dbReference>
<dbReference type="Proteomes" id="UP000568839">
    <property type="component" value="Unassembled WGS sequence"/>
</dbReference>
<keyword evidence="5" id="KW-1185">Reference proteome</keyword>
<dbReference type="Gene3D" id="3.40.309.10">
    <property type="entry name" value="Aldehyde Dehydrogenase, Chain A, domain 2"/>
    <property type="match status" value="1"/>
</dbReference>
<name>A0A841PNA4_9BACL</name>
<evidence type="ECO:0000256" key="2">
    <source>
        <dbReference type="ARBA" id="ARBA00023002"/>
    </source>
</evidence>
<dbReference type="RefSeq" id="WP_184402643.1">
    <property type="nucleotide sequence ID" value="NZ_JACHHJ010000001.1"/>
</dbReference>
<evidence type="ECO:0000313" key="4">
    <source>
        <dbReference type="EMBL" id="MBB6448686.1"/>
    </source>
</evidence>
<dbReference type="PANTHER" id="PTHR42991:SF1">
    <property type="entry name" value="ALDEHYDE DEHYDROGENASE"/>
    <property type="match status" value="1"/>
</dbReference>
<organism evidence="4 5">
    <name type="scientific">Geomicrobium halophilum</name>
    <dbReference type="NCBI Taxonomy" id="549000"/>
    <lineage>
        <taxon>Bacteria</taxon>
        <taxon>Bacillati</taxon>
        <taxon>Bacillota</taxon>
        <taxon>Bacilli</taxon>
        <taxon>Bacillales</taxon>
        <taxon>Geomicrobium</taxon>
    </lineage>
</organism>
<comment type="caution">
    <text evidence="4">The sequence shown here is derived from an EMBL/GenBank/DDBJ whole genome shotgun (WGS) entry which is preliminary data.</text>
</comment>
<dbReference type="InterPro" id="IPR015590">
    <property type="entry name" value="Aldehyde_DH_dom"/>
</dbReference>
<gene>
    <name evidence="4" type="ORF">HNR44_000635</name>
</gene>
<evidence type="ECO:0000256" key="1">
    <source>
        <dbReference type="ARBA" id="ARBA00009986"/>
    </source>
</evidence>
<comment type="similarity">
    <text evidence="1">Belongs to the aldehyde dehydrogenase family.</text>
</comment>
<dbReference type="SUPFAM" id="SSF53720">
    <property type="entry name" value="ALDH-like"/>
    <property type="match status" value="1"/>
</dbReference>
<dbReference type="PANTHER" id="PTHR42991">
    <property type="entry name" value="ALDEHYDE DEHYDROGENASE"/>
    <property type="match status" value="1"/>
</dbReference>
<dbReference type="AlphaFoldDB" id="A0A841PNA4"/>
<sequence length="478" mass="52521">MTIQTSNKQGNLVNGEWIKSEETFLVENKYTHEPFAHVAKANKQLIDKAVTSAYDTFQNVKLTATDRHHILIRSAELFKERKDEIAMIICREAGKTINDAKAEVDRGIQTFIASAEEAKQISGQGLPIHGQPGNDEKMAFSIRVPVGVICAITPFNFPFNLTAHKVAPAIAAGNTIVLKPAERTPVTAIKIAEIMLKAGLPSGYINVVNGFGKETGPMLLKDKRIAMFTFTGSPNVGREIKNNSGIRKVTLELGSNSPNIIHHDTLDLKRAVQLVISRGYSNSGQACISVQRIYVHRSIYHEVIEEATKLAESFTVGNPELETTNIGPMISIDEAERAENWVKEALEEGAHIATGGQREGALFYPTILTNVTENMKVMCEEVFAPVISIVPYDEIDEVFKRVNDSRFGLQAGLFTSNFHIAMKAAQKLEFGGVNINDVSTFRADILPYGGIKDSGIGKEGPRSAIEEMTNEKVITMHL</sequence>
<feature type="domain" description="Aldehyde dehydrogenase" evidence="3">
    <location>
        <begin position="17"/>
        <end position="474"/>
    </location>
</feature>
<dbReference type="Pfam" id="PF00171">
    <property type="entry name" value="Aldedh"/>
    <property type="match status" value="1"/>
</dbReference>
<evidence type="ECO:0000259" key="3">
    <source>
        <dbReference type="Pfam" id="PF00171"/>
    </source>
</evidence>
<dbReference type="Gene3D" id="3.40.605.10">
    <property type="entry name" value="Aldehyde Dehydrogenase, Chain A, domain 1"/>
    <property type="match status" value="1"/>
</dbReference>
<dbReference type="InterPro" id="IPR016161">
    <property type="entry name" value="Ald_DH/histidinol_DH"/>
</dbReference>
<reference evidence="4 5" key="1">
    <citation type="submission" date="2020-08" db="EMBL/GenBank/DDBJ databases">
        <title>Genomic Encyclopedia of Type Strains, Phase IV (KMG-IV): sequencing the most valuable type-strain genomes for metagenomic binning, comparative biology and taxonomic classification.</title>
        <authorList>
            <person name="Goeker M."/>
        </authorList>
    </citation>
    <scope>NUCLEOTIDE SEQUENCE [LARGE SCALE GENOMIC DNA]</scope>
    <source>
        <strain evidence="4 5">DSM 21769</strain>
    </source>
</reference>
<evidence type="ECO:0000313" key="5">
    <source>
        <dbReference type="Proteomes" id="UP000568839"/>
    </source>
</evidence>
<proteinExistence type="inferred from homology"/>
<protein>
    <submittedName>
        <fullName evidence="4">Acyl-CoA reductase-like NAD-dependent aldehyde dehydrogenase</fullName>
    </submittedName>
</protein>
<keyword evidence="2" id="KW-0560">Oxidoreductase</keyword>
<dbReference type="InterPro" id="IPR016163">
    <property type="entry name" value="Ald_DH_C"/>
</dbReference>
<dbReference type="FunFam" id="3.40.605.10:FF:000007">
    <property type="entry name" value="NAD/NADP-dependent betaine aldehyde dehydrogenase"/>
    <property type="match status" value="1"/>
</dbReference>
<dbReference type="InterPro" id="IPR016162">
    <property type="entry name" value="Ald_DH_N"/>
</dbReference>